<name>A0ACD3SQQ0_9BURK</name>
<reference evidence="1" key="1">
    <citation type="submission" date="2019-05" db="EMBL/GenBank/DDBJ databases">
        <title>Revised genome assembly of Burkholderiaceae (previously Ralstonia) sp. PBA.</title>
        <authorList>
            <person name="Gan H.M."/>
        </authorList>
    </citation>
    <scope>NUCLEOTIDE SEQUENCE</scope>
    <source>
        <strain evidence="1">PBA</strain>
    </source>
</reference>
<organism evidence="1 2">
    <name type="scientific">Imbroritus primus</name>
    <dbReference type="NCBI Taxonomy" id="3058603"/>
    <lineage>
        <taxon>Bacteria</taxon>
        <taxon>Pseudomonadati</taxon>
        <taxon>Pseudomonadota</taxon>
        <taxon>Betaproteobacteria</taxon>
        <taxon>Burkholderiales</taxon>
        <taxon>Burkholderiaceae</taxon>
        <taxon>Imbroritus</taxon>
    </lineage>
</organism>
<protein>
    <submittedName>
        <fullName evidence="1">OmpA family protein</fullName>
    </submittedName>
</protein>
<dbReference type="Proteomes" id="UP000004277">
    <property type="component" value="Unassembled WGS sequence"/>
</dbReference>
<gene>
    <name evidence="1" type="ORF">MW7_007895</name>
</gene>
<keyword evidence="2" id="KW-1185">Reference proteome</keyword>
<evidence type="ECO:0000313" key="2">
    <source>
        <dbReference type="Proteomes" id="UP000004277"/>
    </source>
</evidence>
<proteinExistence type="predicted"/>
<sequence>MKSFAPVFAVLAAVLATGCASSQLDRRSEETSNRAAGLEVRQTDEGVAMRLPDTVLFEFDKAALRSGAGAALDRSATLLRRSDKLVSVEGHTDNVGSPEYNKSLSEARAKIVYDALRERGINPARMRARGFAATRPDADNGTPEGRMRNRRTEIFLIGESVDTILGPVN</sequence>
<dbReference type="EMBL" id="AKCV02000015">
    <property type="protein sequence ID" value="TMS58631.1"/>
    <property type="molecule type" value="Genomic_DNA"/>
</dbReference>
<comment type="caution">
    <text evidence="1">The sequence shown here is derived from an EMBL/GenBank/DDBJ whole genome shotgun (WGS) entry which is preliminary data.</text>
</comment>
<accession>A0ACD3SQQ0</accession>
<evidence type="ECO:0000313" key="1">
    <source>
        <dbReference type="EMBL" id="TMS58631.1"/>
    </source>
</evidence>